<reference evidence="2 3" key="1">
    <citation type="submission" date="2019-05" db="EMBL/GenBank/DDBJ databases">
        <title>Another draft genome of Portunus trituberculatus and its Hox gene families provides insights of decapod evolution.</title>
        <authorList>
            <person name="Jeong J.-H."/>
            <person name="Song I."/>
            <person name="Kim S."/>
            <person name="Choi T."/>
            <person name="Kim D."/>
            <person name="Ryu S."/>
            <person name="Kim W."/>
        </authorList>
    </citation>
    <scope>NUCLEOTIDE SEQUENCE [LARGE SCALE GENOMIC DNA]</scope>
    <source>
        <tissue evidence="2">Muscle</tissue>
    </source>
</reference>
<name>A0A5B7DKU3_PORTR</name>
<evidence type="ECO:0000313" key="3">
    <source>
        <dbReference type="Proteomes" id="UP000324222"/>
    </source>
</evidence>
<sequence>MILMRQFYQLWNGGKLNHLPDHVVENAPMLEVGQLHISVKAQDCVEGTHESLTKRNGPLAAQSREEPEPYSFPAKMITGCFSSR</sequence>
<feature type="region of interest" description="Disordered" evidence="1">
    <location>
        <begin position="49"/>
        <end position="74"/>
    </location>
</feature>
<accession>A0A5B7DKU3</accession>
<dbReference type="AlphaFoldDB" id="A0A5B7DKU3"/>
<gene>
    <name evidence="2" type="ORF">E2C01_014748</name>
</gene>
<dbReference type="EMBL" id="VSRR010001012">
    <property type="protein sequence ID" value="MPC21753.1"/>
    <property type="molecule type" value="Genomic_DNA"/>
</dbReference>
<evidence type="ECO:0000313" key="2">
    <source>
        <dbReference type="EMBL" id="MPC21753.1"/>
    </source>
</evidence>
<keyword evidence="3" id="KW-1185">Reference proteome</keyword>
<organism evidence="2 3">
    <name type="scientific">Portunus trituberculatus</name>
    <name type="common">Swimming crab</name>
    <name type="synonym">Neptunus trituberculatus</name>
    <dbReference type="NCBI Taxonomy" id="210409"/>
    <lineage>
        <taxon>Eukaryota</taxon>
        <taxon>Metazoa</taxon>
        <taxon>Ecdysozoa</taxon>
        <taxon>Arthropoda</taxon>
        <taxon>Crustacea</taxon>
        <taxon>Multicrustacea</taxon>
        <taxon>Malacostraca</taxon>
        <taxon>Eumalacostraca</taxon>
        <taxon>Eucarida</taxon>
        <taxon>Decapoda</taxon>
        <taxon>Pleocyemata</taxon>
        <taxon>Brachyura</taxon>
        <taxon>Eubrachyura</taxon>
        <taxon>Portunoidea</taxon>
        <taxon>Portunidae</taxon>
        <taxon>Portuninae</taxon>
        <taxon>Portunus</taxon>
    </lineage>
</organism>
<protein>
    <submittedName>
        <fullName evidence="2">Uncharacterized protein</fullName>
    </submittedName>
</protein>
<evidence type="ECO:0000256" key="1">
    <source>
        <dbReference type="SAM" id="MobiDB-lite"/>
    </source>
</evidence>
<proteinExistence type="predicted"/>
<comment type="caution">
    <text evidence="2">The sequence shown here is derived from an EMBL/GenBank/DDBJ whole genome shotgun (WGS) entry which is preliminary data.</text>
</comment>
<dbReference type="Proteomes" id="UP000324222">
    <property type="component" value="Unassembled WGS sequence"/>
</dbReference>